<feature type="repeat" description="RCC1" evidence="3">
    <location>
        <begin position="213"/>
        <end position="271"/>
    </location>
</feature>
<name>A0ABP0BH34_9PEZI</name>
<dbReference type="InterPro" id="IPR051553">
    <property type="entry name" value="Ran_GTPase-activating"/>
</dbReference>
<organism evidence="6 7">
    <name type="scientific">Sporothrix bragantina</name>
    <dbReference type="NCBI Taxonomy" id="671064"/>
    <lineage>
        <taxon>Eukaryota</taxon>
        <taxon>Fungi</taxon>
        <taxon>Dikarya</taxon>
        <taxon>Ascomycota</taxon>
        <taxon>Pezizomycotina</taxon>
        <taxon>Sordariomycetes</taxon>
        <taxon>Sordariomycetidae</taxon>
        <taxon>Ophiostomatales</taxon>
        <taxon>Ophiostomataceae</taxon>
        <taxon>Sporothrix</taxon>
    </lineage>
</organism>
<dbReference type="Gene3D" id="2.130.10.30">
    <property type="entry name" value="Regulator of chromosome condensation 1/beta-lactamase-inhibitor protein II"/>
    <property type="match status" value="1"/>
</dbReference>
<feature type="region of interest" description="Disordered" evidence="4">
    <location>
        <begin position="147"/>
        <end position="189"/>
    </location>
</feature>
<proteinExistence type="predicted"/>
<keyword evidence="1" id="KW-0344">Guanine-nucleotide releasing factor</keyword>
<feature type="compositionally biased region" description="Polar residues" evidence="4">
    <location>
        <begin position="30"/>
        <end position="61"/>
    </location>
</feature>
<gene>
    <name evidence="6" type="ORF">SBRCBS47491_003679</name>
</gene>
<comment type="caution">
    <text evidence="6">The sequence shown here is derived from an EMBL/GenBank/DDBJ whole genome shotgun (WGS) entry which is preliminary data.</text>
</comment>
<protein>
    <recommendedName>
        <fullName evidence="5">RCC1-like domain-containing protein</fullName>
    </recommendedName>
</protein>
<dbReference type="Proteomes" id="UP001642406">
    <property type="component" value="Unassembled WGS sequence"/>
</dbReference>
<feature type="repeat" description="RCC1" evidence="3">
    <location>
        <begin position="75"/>
        <end position="132"/>
    </location>
</feature>
<feature type="repeat" description="RCC1" evidence="3">
    <location>
        <begin position="273"/>
        <end position="334"/>
    </location>
</feature>
<dbReference type="PROSITE" id="PS00626">
    <property type="entry name" value="RCC1_2"/>
    <property type="match status" value="3"/>
</dbReference>
<feature type="domain" description="RCC1-like" evidence="5">
    <location>
        <begin position="76"/>
        <end position="513"/>
    </location>
</feature>
<evidence type="ECO:0000313" key="7">
    <source>
        <dbReference type="Proteomes" id="UP001642406"/>
    </source>
</evidence>
<dbReference type="PROSITE" id="PS00625">
    <property type="entry name" value="RCC1_1"/>
    <property type="match status" value="1"/>
</dbReference>
<keyword evidence="2" id="KW-0677">Repeat</keyword>
<feature type="compositionally biased region" description="Polar residues" evidence="4">
    <location>
        <begin position="180"/>
        <end position="189"/>
    </location>
</feature>
<feature type="compositionally biased region" description="Acidic residues" evidence="4">
    <location>
        <begin position="159"/>
        <end position="174"/>
    </location>
</feature>
<evidence type="ECO:0000256" key="1">
    <source>
        <dbReference type="ARBA" id="ARBA00022658"/>
    </source>
</evidence>
<reference evidence="6 7" key="1">
    <citation type="submission" date="2024-01" db="EMBL/GenBank/DDBJ databases">
        <authorList>
            <person name="Allen C."/>
            <person name="Tagirdzhanova G."/>
        </authorList>
    </citation>
    <scope>NUCLEOTIDE SEQUENCE [LARGE SCALE GENOMIC DNA]</scope>
</reference>
<dbReference type="InterPro" id="IPR009091">
    <property type="entry name" value="RCC1/BLIP-II"/>
</dbReference>
<feature type="region of interest" description="Disordered" evidence="4">
    <location>
        <begin position="1"/>
        <end position="67"/>
    </location>
</feature>
<dbReference type="PRINTS" id="PR00633">
    <property type="entry name" value="RCCNDNSATION"/>
</dbReference>
<dbReference type="EMBL" id="CAWUHC010000025">
    <property type="protein sequence ID" value="CAK7218949.1"/>
    <property type="molecule type" value="Genomic_DNA"/>
</dbReference>
<dbReference type="SUPFAM" id="SSF50985">
    <property type="entry name" value="RCC1/BLIP-II"/>
    <property type="match status" value="1"/>
</dbReference>
<sequence>MVTCATHKRAAPKAQDAPIPASRPSKRAKVTQSAKPAATQKQSGRNSTRTQKATSTTNEPQGTPDVINYAPTEVLDVLVFGNGDNGELGLGPSHTEAPTPRVNSFLHAGTETNFHIVQMDCGGMHTVALTSKNQIVTWGVNDNGALGRSTDWSGGLRDVDDDQDENDNEDDDGDLNPLESTPTAIPSSAFPASTTFVQVAAGDSCSLALTNTGLVYGWGTFKWKNGDEMLSYDADRGQLVERQTTPALVQGLSGITQIACGANHALALDANRGIIWTWGCDEQNQLGRRIISHRHHDEASVSSKLLGLTPQPVHIRDIWYIATGEYHSFAVDRHDNVWAWGLNGFGQTGADPGNVGKDGADVQLPYPKKLQFFHGQKIAVLDGGGHHSVAITADGRCLTWGRLTEGQLGIEFRAEQLSSKLIRRDERGDPRICVAPTAVTAPMGLIRHAACGTDHTIFVSRDGAAFATGFNTQGQLGLGREDDVVQEAQRIGGKATVKRKITWAGAGGQFSVIAGPFLASPATGET</sequence>
<feature type="repeat" description="RCC1" evidence="3">
    <location>
        <begin position="335"/>
        <end position="394"/>
    </location>
</feature>
<dbReference type="PANTHER" id="PTHR45982:SF1">
    <property type="entry name" value="REGULATOR OF CHROMOSOME CONDENSATION"/>
    <property type="match status" value="1"/>
</dbReference>
<dbReference type="PROSITE" id="PS50012">
    <property type="entry name" value="RCC1_3"/>
    <property type="match status" value="6"/>
</dbReference>
<evidence type="ECO:0000256" key="4">
    <source>
        <dbReference type="SAM" id="MobiDB-lite"/>
    </source>
</evidence>
<dbReference type="InterPro" id="IPR000408">
    <property type="entry name" value="Reg_chr_condens"/>
</dbReference>
<keyword evidence="7" id="KW-1185">Reference proteome</keyword>
<dbReference type="Pfam" id="PF25390">
    <property type="entry name" value="WD40_RLD"/>
    <property type="match status" value="1"/>
</dbReference>
<dbReference type="PANTHER" id="PTHR45982">
    <property type="entry name" value="REGULATOR OF CHROMOSOME CONDENSATION"/>
    <property type="match status" value="1"/>
</dbReference>
<evidence type="ECO:0000256" key="2">
    <source>
        <dbReference type="ARBA" id="ARBA00022737"/>
    </source>
</evidence>
<accession>A0ABP0BH34</accession>
<evidence type="ECO:0000256" key="3">
    <source>
        <dbReference type="PROSITE-ProRule" id="PRU00235"/>
    </source>
</evidence>
<feature type="repeat" description="RCC1" evidence="3">
    <location>
        <begin position="133"/>
        <end position="212"/>
    </location>
</feature>
<dbReference type="InterPro" id="IPR058923">
    <property type="entry name" value="RCC1-like_dom"/>
</dbReference>
<evidence type="ECO:0000259" key="5">
    <source>
        <dbReference type="Pfam" id="PF25390"/>
    </source>
</evidence>
<evidence type="ECO:0000313" key="6">
    <source>
        <dbReference type="EMBL" id="CAK7218949.1"/>
    </source>
</evidence>
<feature type="repeat" description="RCC1" evidence="3">
    <location>
        <begin position="395"/>
        <end position="462"/>
    </location>
</feature>
<feature type="compositionally biased region" description="Basic residues" evidence="4">
    <location>
        <begin position="1"/>
        <end position="11"/>
    </location>
</feature>